<proteinExistence type="predicted"/>
<dbReference type="NCBIfam" id="NF038133">
    <property type="entry name" value="choice_anch_L"/>
    <property type="match status" value="1"/>
</dbReference>
<evidence type="ECO:0000256" key="2">
    <source>
        <dbReference type="SAM" id="SignalP"/>
    </source>
</evidence>
<dbReference type="EMBL" id="SADE01000001">
    <property type="protein sequence ID" value="RVU38375.1"/>
    <property type="molecule type" value="Genomic_DNA"/>
</dbReference>
<gene>
    <name evidence="3" type="ORF">EOI86_03545</name>
</gene>
<dbReference type="RefSeq" id="WP_127763747.1">
    <property type="nucleotide sequence ID" value="NZ_SADE01000001.1"/>
</dbReference>
<keyword evidence="4" id="KW-1185">Reference proteome</keyword>
<evidence type="ECO:0000313" key="4">
    <source>
        <dbReference type="Proteomes" id="UP000287447"/>
    </source>
</evidence>
<keyword evidence="1" id="KW-0472">Membrane</keyword>
<reference evidence="4" key="1">
    <citation type="submission" date="2019-01" db="EMBL/GenBank/DDBJ databases">
        <title>Gri0909 isolated from a small marine red alga.</title>
        <authorList>
            <person name="Kim J."/>
            <person name="Jeong S.E."/>
            <person name="Jeon C.O."/>
        </authorList>
    </citation>
    <scope>NUCLEOTIDE SEQUENCE [LARGE SCALE GENOMIC DNA]</scope>
    <source>
        <strain evidence="4">Gri0909</strain>
    </source>
</reference>
<keyword evidence="1" id="KW-1133">Transmembrane helix</keyword>
<dbReference type="AlphaFoldDB" id="A0A437QV46"/>
<keyword evidence="1" id="KW-0812">Transmembrane</keyword>
<dbReference type="Proteomes" id="UP000287447">
    <property type="component" value="Unassembled WGS sequence"/>
</dbReference>
<keyword evidence="2" id="KW-0732">Signal</keyword>
<evidence type="ECO:0000256" key="1">
    <source>
        <dbReference type="SAM" id="Phobius"/>
    </source>
</evidence>
<organism evidence="3 4">
    <name type="scientific">Hwanghaeella grinnelliae</name>
    <dbReference type="NCBI Taxonomy" id="2500179"/>
    <lineage>
        <taxon>Bacteria</taxon>
        <taxon>Pseudomonadati</taxon>
        <taxon>Pseudomonadota</taxon>
        <taxon>Alphaproteobacteria</taxon>
        <taxon>Rhodospirillales</taxon>
        <taxon>Rhodospirillaceae</taxon>
        <taxon>Hwanghaeella</taxon>
    </lineage>
</organism>
<dbReference type="InterPro" id="IPR049804">
    <property type="entry name" value="Choice_anch_L"/>
</dbReference>
<accession>A0A437QV46</accession>
<dbReference type="OrthoDB" id="7875798at2"/>
<sequence length="309" mass="32008">MTRNSVEKYMPRIRGTLIVGALLALPAMPAHALSISTVDGNADAGLSLVNALLAPSSGITVQGGSTSFIGTSTQSGTFTDFSLPSSDPGEPTLNLPDGILLTTGVADIPLSNTDTGFSNETGTGSNTQLDAEFNGTPNYSDSNDQNVLSFSFTVDPGITSVSAELVFGSEEFSEFPSFTDAFAFFVDGTNFAVFPGGERILQSSGTQDEFNDNEDNSYGIEYDGLTDVLGVTGLLDLNVSVHTLTLIIADEGDTSLDSGVFLGGLTAGTEDDGGLGTPSEVPVPAAFPLLFTGLLGFGILKSRRKQMPA</sequence>
<protein>
    <recommendedName>
        <fullName evidence="5">PEP-CTERM sorting domain-containing protein</fullName>
    </recommendedName>
</protein>
<evidence type="ECO:0008006" key="5">
    <source>
        <dbReference type="Google" id="ProtNLM"/>
    </source>
</evidence>
<feature type="chain" id="PRO_5019302155" description="PEP-CTERM sorting domain-containing protein" evidence="2">
    <location>
        <begin position="33"/>
        <end position="309"/>
    </location>
</feature>
<name>A0A437QV46_9PROT</name>
<feature type="signal peptide" evidence="2">
    <location>
        <begin position="1"/>
        <end position="32"/>
    </location>
</feature>
<comment type="caution">
    <text evidence="3">The sequence shown here is derived from an EMBL/GenBank/DDBJ whole genome shotgun (WGS) entry which is preliminary data.</text>
</comment>
<evidence type="ECO:0000313" key="3">
    <source>
        <dbReference type="EMBL" id="RVU38375.1"/>
    </source>
</evidence>
<feature type="transmembrane region" description="Helical" evidence="1">
    <location>
        <begin position="281"/>
        <end position="300"/>
    </location>
</feature>